<proteinExistence type="predicted"/>
<name>A0A653AFX7_UNCDX</name>
<dbReference type="EMBL" id="UPXX01000032">
    <property type="protein sequence ID" value="VBB46963.1"/>
    <property type="molecule type" value="Genomic_DNA"/>
</dbReference>
<protein>
    <submittedName>
        <fullName evidence="2">Uncharacterized protein</fullName>
    </submittedName>
</protein>
<sequence>MELVDTIPCDRLKEWILVPTNTLRRDDFSGGLPEEGRRPDRHDRLLQGASPRQAGSSTGSAWPKVIQAWAECGSANSPPKAGAKRVTDGH</sequence>
<gene>
    <name evidence="2" type="ORF">TRIP_B50039</name>
</gene>
<evidence type="ECO:0000256" key="1">
    <source>
        <dbReference type="SAM" id="MobiDB-lite"/>
    </source>
</evidence>
<reference evidence="2" key="1">
    <citation type="submission" date="2018-07" db="EMBL/GenBank/DDBJ databases">
        <authorList>
            <consortium name="Genoscope - CEA"/>
            <person name="William W."/>
        </authorList>
    </citation>
    <scope>NUCLEOTIDE SEQUENCE</scope>
    <source>
        <strain evidence="2">IK1</strain>
    </source>
</reference>
<evidence type="ECO:0000313" key="2">
    <source>
        <dbReference type="EMBL" id="VBB46963.1"/>
    </source>
</evidence>
<feature type="compositionally biased region" description="Basic and acidic residues" evidence="1">
    <location>
        <begin position="23"/>
        <end position="45"/>
    </location>
</feature>
<accession>A0A653AFX7</accession>
<dbReference type="AlphaFoldDB" id="A0A653AFX7"/>
<feature type="region of interest" description="Disordered" evidence="1">
    <location>
        <begin position="23"/>
        <end position="62"/>
    </location>
</feature>
<organism evidence="2">
    <name type="scientific">Uncultured Desulfatiglans sp</name>
    <dbReference type="NCBI Taxonomy" id="1748965"/>
    <lineage>
        <taxon>Bacteria</taxon>
        <taxon>Pseudomonadati</taxon>
        <taxon>Thermodesulfobacteriota</taxon>
        <taxon>Desulfobacteria</taxon>
        <taxon>Desulfatiglandales</taxon>
        <taxon>Desulfatiglandaceae</taxon>
        <taxon>Desulfatiglans</taxon>
        <taxon>environmental samples</taxon>
    </lineage>
</organism>